<dbReference type="KEGG" id="dba:Dbac_0649"/>
<name>C7LN02_DESBD</name>
<dbReference type="STRING" id="525897.Dbac_0649"/>
<dbReference type="Proteomes" id="UP000002216">
    <property type="component" value="Chromosome"/>
</dbReference>
<dbReference type="HOGENOM" id="CLU_099756_0_0_7"/>
<accession>C7LN02</accession>
<gene>
    <name evidence="1" type="ordered locus">Dbac_0649</name>
</gene>
<dbReference type="EMBL" id="CP001629">
    <property type="protein sequence ID" value="ACU88772.1"/>
    <property type="molecule type" value="Genomic_DNA"/>
</dbReference>
<keyword evidence="2" id="KW-1185">Reference proteome</keyword>
<protein>
    <submittedName>
        <fullName evidence="1">Uncharacterized protein</fullName>
    </submittedName>
</protein>
<organism evidence="1 2">
    <name type="scientific">Desulfomicrobium baculatum (strain DSM 4028 / VKM B-1378 / X)</name>
    <name type="common">Desulfovibrio baculatus</name>
    <dbReference type="NCBI Taxonomy" id="525897"/>
    <lineage>
        <taxon>Bacteria</taxon>
        <taxon>Pseudomonadati</taxon>
        <taxon>Thermodesulfobacteriota</taxon>
        <taxon>Desulfovibrionia</taxon>
        <taxon>Desulfovibrionales</taxon>
        <taxon>Desulfomicrobiaceae</taxon>
        <taxon>Desulfomicrobium</taxon>
    </lineage>
</organism>
<proteinExistence type="predicted"/>
<reference evidence="1 2" key="1">
    <citation type="journal article" date="2009" name="Stand. Genomic Sci.">
        <title>Complete genome sequence of Desulfomicrobium baculatum type strain (X).</title>
        <authorList>
            <person name="Copeland A."/>
            <person name="Spring S."/>
            <person name="Goker M."/>
            <person name="Schneider S."/>
            <person name="Lapidus A."/>
            <person name="Del Rio T.G."/>
            <person name="Tice H."/>
            <person name="Cheng J.F."/>
            <person name="Chen F."/>
            <person name="Nolan M."/>
            <person name="Bruce D."/>
            <person name="Goodwin L."/>
            <person name="Pitluck S."/>
            <person name="Ivanova N."/>
            <person name="Mavrommatis K."/>
            <person name="Ovchinnikova G."/>
            <person name="Pati A."/>
            <person name="Chen A."/>
            <person name="Palaniappan K."/>
            <person name="Land M."/>
            <person name="Hauser L."/>
            <person name="Chang Y.J."/>
            <person name="Jeffries C.C."/>
            <person name="Meincke L."/>
            <person name="Sims D."/>
            <person name="Brettin T."/>
            <person name="Detter J.C."/>
            <person name="Han C."/>
            <person name="Chain P."/>
            <person name="Bristow J."/>
            <person name="Eisen J.A."/>
            <person name="Markowitz V."/>
            <person name="Hugenholtz P."/>
            <person name="Kyrpides N.C."/>
            <person name="Klenk H.P."/>
            <person name="Lucas S."/>
        </authorList>
    </citation>
    <scope>NUCLEOTIDE SEQUENCE [LARGE SCALE GENOMIC DNA]</scope>
    <source>
        <strain evidence="2">DSM 4028 / VKM B-1378 / X</strain>
    </source>
</reference>
<sequence>MARRATSFKAAREGANTIIVSGGYEFSPFGLERDRHPSIIFKLKKAYDLLGYDIALRAPNDATVFEHAGLEAGPVWSGPLGEPKLVVKNVPDGSLAFVLFPDSGQPDPDIERKAADFAESLRTNGKHNLIIGVSTWGANREQDFIDRHGAAFDIILGSGQGPGYTALYLRDNSLLWTRAFTKGRSILSVTIPTLPAPGTKMVWEPQTTVFTESVPLGGTVAADPTINAIFNP</sequence>
<evidence type="ECO:0000313" key="2">
    <source>
        <dbReference type="Proteomes" id="UP000002216"/>
    </source>
</evidence>
<dbReference type="OrthoDB" id="5452986at2"/>
<dbReference type="AlphaFoldDB" id="C7LN02"/>
<evidence type="ECO:0000313" key="1">
    <source>
        <dbReference type="EMBL" id="ACU88772.1"/>
    </source>
</evidence>
<dbReference type="eggNOG" id="COG0737">
    <property type="taxonomic scope" value="Bacteria"/>
</dbReference>